<dbReference type="InterPro" id="IPR036123">
    <property type="entry name" value="Me_mOase_sf_g"/>
</dbReference>
<sequence>MPRDGRRSAVTRAIKAAAGAAPRTEYPPFGDQSLRKQWTDRLAEVAALGQALGLLTGWRDARTGNPLEEADFLWIEARIEDKVAVLRFAELSGEYIDTTALTGEPITAVCEAALAQARAAADVAALETAIATFRRRYKPPVIPTVPFMRTETELVELLIRRRTKGWYDEPLAELRARRDAVVVAEPDTAQ</sequence>
<dbReference type="GO" id="GO:0015947">
    <property type="term" value="P:methane metabolic process"/>
    <property type="evidence" value="ECO:0007669"/>
    <property type="project" value="InterPro"/>
</dbReference>
<dbReference type="Gene3D" id="1.20.1280.30">
    <property type="entry name" value="Methane monooxygenase, gamma chain, domain 2"/>
    <property type="match status" value="1"/>
</dbReference>
<dbReference type="GO" id="GO:0015049">
    <property type="term" value="F:methane monooxygenase [NAD(P)H] activity"/>
    <property type="evidence" value="ECO:0007669"/>
    <property type="project" value="InterPro"/>
</dbReference>
<evidence type="ECO:0008006" key="3">
    <source>
        <dbReference type="Google" id="ProtNLM"/>
    </source>
</evidence>
<dbReference type="InterPro" id="IPR004222">
    <property type="entry name" value="Me_mOase_g"/>
</dbReference>
<dbReference type="Gene3D" id="1.20.1280.10">
    <property type="entry name" value="Methane monooxygenase, gamma chain, domain 1"/>
    <property type="match status" value="1"/>
</dbReference>
<name>A0A1E3R5L4_9MYCO</name>
<comment type="caution">
    <text evidence="1">The sequence shown here is derived from an EMBL/GenBank/DDBJ whole genome shotgun (WGS) entry which is preliminary data.</text>
</comment>
<dbReference type="Proteomes" id="UP000094243">
    <property type="component" value="Unassembled WGS sequence"/>
</dbReference>
<dbReference type="EMBL" id="MIGZ01000197">
    <property type="protein sequence ID" value="ODQ85225.1"/>
    <property type="molecule type" value="Genomic_DNA"/>
</dbReference>
<reference evidence="2" key="1">
    <citation type="submission" date="2016-09" db="EMBL/GenBank/DDBJ databases">
        <authorList>
            <person name="Greninger A.L."/>
            <person name="Jerome K.R."/>
            <person name="Mcnair B."/>
            <person name="Wallis C."/>
            <person name="Fang F."/>
        </authorList>
    </citation>
    <scope>NUCLEOTIDE SEQUENCE [LARGE SCALE GENOMIC DNA]</scope>
    <source>
        <strain evidence="2">M7</strain>
    </source>
</reference>
<dbReference type="InterPro" id="IPR015952">
    <property type="entry name" value="Me_mOase_g_dom1"/>
</dbReference>
<dbReference type="InterPro" id="IPR015953">
    <property type="entry name" value="Me_mOase_g_dom2"/>
</dbReference>
<evidence type="ECO:0000313" key="2">
    <source>
        <dbReference type="Proteomes" id="UP000094243"/>
    </source>
</evidence>
<protein>
    <recommendedName>
        <fullName evidence="3">Methane monooxygenase</fullName>
    </recommendedName>
</protein>
<evidence type="ECO:0000313" key="1">
    <source>
        <dbReference type="EMBL" id="ODQ85225.1"/>
    </source>
</evidence>
<organism evidence="1 2">
    <name type="scientific">Mycolicibacterium holsaticum</name>
    <dbReference type="NCBI Taxonomy" id="152142"/>
    <lineage>
        <taxon>Bacteria</taxon>
        <taxon>Bacillati</taxon>
        <taxon>Actinomycetota</taxon>
        <taxon>Actinomycetes</taxon>
        <taxon>Mycobacteriales</taxon>
        <taxon>Mycobacteriaceae</taxon>
        <taxon>Mycolicibacterium</taxon>
    </lineage>
</organism>
<keyword evidence="2" id="KW-1185">Reference proteome</keyword>
<gene>
    <name evidence="1" type="ORF">BHQ17_24095</name>
</gene>
<dbReference type="AlphaFoldDB" id="A0A1E3R5L4"/>
<proteinExistence type="predicted"/>
<dbReference type="SUPFAM" id="SSF47152">
    <property type="entry name" value="Methane monooxygenase hydrolase, gamma subunit"/>
    <property type="match status" value="1"/>
</dbReference>
<dbReference type="Pfam" id="PF02964">
    <property type="entry name" value="MeMO_Hyd_G"/>
    <property type="match status" value="1"/>
</dbReference>
<accession>A0A1E3R5L4</accession>